<feature type="transmembrane region" description="Helical" evidence="1">
    <location>
        <begin position="68"/>
        <end position="91"/>
    </location>
</feature>
<evidence type="ECO:0000313" key="2">
    <source>
        <dbReference type="EMBL" id="MFF3569046.1"/>
    </source>
</evidence>
<accession>A0ABW6S1L1</accession>
<dbReference type="EMBL" id="JBIAQY010000004">
    <property type="protein sequence ID" value="MFF3569046.1"/>
    <property type="molecule type" value="Genomic_DNA"/>
</dbReference>
<sequence>MILTAVQEVVLAQVSNPTPEAPPLASKFMQLLHYGTWFALLSGSAALIFAGARFGWEKWDNGRVESPKMVAGALIGGVVATSAGTLMNSLLGS</sequence>
<proteinExistence type="predicted"/>
<gene>
    <name evidence="2" type="ORF">ACFYXQ_14840</name>
</gene>
<evidence type="ECO:0008006" key="4">
    <source>
        <dbReference type="Google" id="ProtNLM"/>
    </source>
</evidence>
<dbReference type="Proteomes" id="UP001601992">
    <property type="component" value="Unassembled WGS sequence"/>
</dbReference>
<keyword evidence="1" id="KW-1133">Transmembrane helix</keyword>
<reference evidence="2 3" key="1">
    <citation type="submission" date="2024-10" db="EMBL/GenBank/DDBJ databases">
        <title>The Natural Products Discovery Center: Release of the First 8490 Sequenced Strains for Exploring Actinobacteria Biosynthetic Diversity.</title>
        <authorList>
            <person name="Kalkreuter E."/>
            <person name="Kautsar S.A."/>
            <person name="Yang D."/>
            <person name="Bader C.D."/>
            <person name="Teijaro C.N."/>
            <person name="Fluegel L."/>
            <person name="Davis C.M."/>
            <person name="Simpson J.R."/>
            <person name="Lauterbach L."/>
            <person name="Steele A.D."/>
            <person name="Gui C."/>
            <person name="Meng S."/>
            <person name="Li G."/>
            <person name="Viehrig K."/>
            <person name="Ye F."/>
            <person name="Su P."/>
            <person name="Kiefer A.F."/>
            <person name="Nichols A."/>
            <person name="Cepeda A.J."/>
            <person name="Yan W."/>
            <person name="Fan B."/>
            <person name="Jiang Y."/>
            <person name="Adhikari A."/>
            <person name="Zheng C.-J."/>
            <person name="Schuster L."/>
            <person name="Cowan T.M."/>
            <person name="Smanski M.J."/>
            <person name="Chevrette M.G."/>
            <person name="De Carvalho L.P.S."/>
            <person name="Shen B."/>
        </authorList>
    </citation>
    <scope>NUCLEOTIDE SEQUENCE [LARGE SCALE GENOMIC DNA]</scope>
    <source>
        <strain evidence="2 3">NPDC002593</strain>
    </source>
</reference>
<feature type="transmembrane region" description="Helical" evidence="1">
    <location>
        <begin position="34"/>
        <end position="56"/>
    </location>
</feature>
<organism evidence="2 3">
    <name type="scientific">Nocardia jiangxiensis</name>
    <dbReference type="NCBI Taxonomy" id="282685"/>
    <lineage>
        <taxon>Bacteria</taxon>
        <taxon>Bacillati</taxon>
        <taxon>Actinomycetota</taxon>
        <taxon>Actinomycetes</taxon>
        <taxon>Mycobacteriales</taxon>
        <taxon>Nocardiaceae</taxon>
        <taxon>Nocardia</taxon>
    </lineage>
</organism>
<evidence type="ECO:0000313" key="3">
    <source>
        <dbReference type="Proteomes" id="UP001601992"/>
    </source>
</evidence>
<name>A0ABW6S1L1_9NOCA</name>
<keyword evidence="1" id="KW-0472">Membrane</keyword>
<evidence type="ECO:0000256" key="1">
    <source>
        <dbReference type="SAM" id="Phobius"/>
    </source>
</evidence>
<protein>
    <recommendedName>
        <fullName evidence="4">TrbC/VIRB2 family protein</fullName>
    </recommendedName>
</protein>
<keyword evidence="1" id="KW-0812">Transmembrane</keyword>
<keyword evidence="3" id="KW-1185">Reference proteome</keyword>
<comment type="caution">
    <text evidence="2">The sequence shown here is derived from an EMBL/GenBank/DDBJ whole genome shotgun (WGS) entry which is preliminary data.</text>
</comment>
<dbReference type="RefSeq" id="WP_040824347.1">
    <property type="nucleotide sequence ID" value="NZ_JBIAQY010000004.1"/>
</dbReference>